<feature type="domain" description="HAT C-terminal dimerisation" evidence="6">
    <location>
        <begin position="97"/>
        <end position="172"/>
    </location>
</feature>
<name>A0A9Q3BVV2_9BASI</name>
<organism evidence="7 8">
    <name type="scientific">Austropuccinia psidii MF-1</name>
    <dbReference type="NCBI Taxonomy" id="1389203"/>
    <lineage>
        <taxon>Eukaryota</taxon>
        <taxon>Fungi</taxon>
        <taxon>Dikarya</taxon>
        <taxon>Basidiomycota</taxon>
        <taxon>Pucciniomycotina</taxon>
        <taxon>Pucciniomycetes</taxon>
        <taxon>Pucciniales</taxon>
        <taxon>Sphaerophragmiaceae</taxon>
        <taxon>Austropuccinia</taxon>
    </lineage>
</organism>
<evidence type="ECO:0000256" key="4">
    <source>
        <dbReference type="ARBA" id="ARBA00022833"/>
    </source>
</evidence>
<evidence type="ECO:0000256" key="3">
    <source>
        <dbReference type="ARBA" id="ARBA00022771"/>
    </source>
</evidence>
<evidence type="ECO:0000313" key="7">
    <source>
        <dbReference type="EMBL" id="MBW0471797.1"/>
    </source>
</evidence>
<dbReference type="InterPro" id="IPR052035">
    <property type="entry name" value="ZnF_BED_domain_contain"/>
</dbReference>
<dbReference type="GO" id="GO:0008270">
    <property type="term" value="F:zinc ion binding"/>
    <property type="evidence" value="ECO:0007669"/>
    <property type="project" value="UniProtKB-KW"/>
</dbReference>
<evidence type="ECO:0000256" key="1">
    <source>
        <dbReference type="ARBA" id="ARBA00004123"/>
    </source>
</evidence>
<keyword evidence="5" id="KW-0539">Nucleus</keyword>
<keyword evidence="4" id="KW-0862">Zinc</keyword>
<dbReference type="Proteomes" id="UP000765509">
    <property type="component" value="Unassembled WGS sequence"/>
</dbReference>
<comment type="caution">
    <text evidence="7">The sequence shown here is derived from an EMBL/GenBank/DDBJ whole genome shotgun (WGS) entry which is preliminary data.</text>
</comment>
<gene>
    <name evidence="7" type="ORF">O181_011512</name>
</gene>
<evidence type="ECO:0000259" key="6">
    <source>
        <dbReference type="Pfam" id="PF05699"/>
    </source>
</evidence>
<dbReference type="EMBL" id="AVOT02002864">
    <property type="protein sequence ID" value="MBW0471797.1"/>
    <property type="molecule type" value="Genomic_DNA"/>
</dbReference>
<evidence type="ECO:0000313" key="8">
    <source>
        <dbReference type="Proteomes" id="UP000765509"/>
    </source>
</evidence>
<sequence>MKYVTILVFKTPEICEAILEPHIKLKLFTTKNSTITLLDTSSNKLQALFEEDAKNHFERKNLAQDPDGIEKVIDLFDKLYPSCLQTSCTLETDIRRFLAKPPEPKDTDILFFWNSQGNISQTLSVMACKYLAIPSTSSHSEKGFLGRRKIHKYQQSSLSEAHVEQLACVKNWAHKFGQLYLHE</sequence>
<evidence type="ECO:0000256" key="2">
    <source>
        <dbReference type="ARBA" id="ARBA00022723"/>
    </source>
</evidence>
<dbReference type="PANTHER" id="PTHR46481">
    <property type="entry name" value="ZINC FINGER BED DOMAIN-CONTAINING PROTEIN 4"/>
    <property type="match status" value="1"/>
</dbReference>
<dbReference type="GO" id="GO:0005634">
    <property type="term" value="C:nucleus"/>
    <property type="evidence" value="ECO:0007669"/>
    <property type="project" value="UniProtKB-SubCell"/>
</dbReference>
<dbReference type="PANTHER" id="PTHR46481:SF10">
    <property type="entry name" value="ZINC FINGER BED DOMAIN-CONTAINING PROTEIN 39"/>
    <property type="match status" value="1"/>
</dbReference>
<dbReference type="InterPro" id="IPR012337">
    <property type="entry name" value="RNaseH-like_sf"/>
</dbReference>
<dbReference type="GO" id="GO:0046983">
    <property type="term" value="F:protein dimerization activity"/>
    <property type="evidence" value="ECO:0007669"/>
    <property type="project" value="InterPro"/>
</dbReference>
<evidence type="ECO:0000256" key="5">
    <source>
        <dbReference type="ARBA" id="ARBA00023242"/>
    </source>
</evidence>
<comment type="subcellular location">
    <subcellularLocation>
        <location evidence="1">Nucleus</location>
    </subcellularLocation>
</comment>
<dbReference type="AlphaFoldDB" id="A0A9Q3BVV2"/>
<dbReference type="Pfam" id="PF05699">
    <property type="entry name" value="Dimer_Tnp_hAT"/>
    <property type="match status" value="1"/>
</dbReference>
<reference evidence="7" key="1">
    <citation type="submission" date="2021-03" db="EMBL/GenBank/DDBJ databases">
        <title>Draft genome sequence of rust myrtle Austropuccinia psidii MF-1, a brazilian biotype.</title>
        <authorList>
            <person name="Quecine M.C."/>
            <person name="Pachon D.M.R."/>
            <person name="Bonatelli M.L."/>
            <person name="Correr F.H."/>
            <person name="Franceschini L.M."/>
            <person name="Leite T.F."/>
            <person name="Margarido G.R.A."/>
            <person name="Almeida C.A."/>
            <person name="Ferrarezi J.A."/>
            <person name="Labate C.A."/>
        </authorList>
    </citation>
    <scope>NUCLEOTIDE SEQUENCE</scope>
    <source>
        <strain evidence="7">MF-1</strain>
    </source>
</reference>
<dbReference type="InterPro" id="IPR008906">
    <property type="entry name" value="HATC_C_dom"/>
</dbReference>
<dbReference type="OrthoDB" id="1715602at2759"/>
<keyword evidence="2" id="KW-0479">Metal-binding</keyword>
<dbReference type="SUPFAM" id="SSF53098">
    <property type="entry name" value="Ribonuclease H-like"/>
    <property type="match status" value="1"/>
</dbReference>
<protein>
    <recommendedName>
        <fullName evidence="6">HAT C-terminal dimerisation domain-containing protein</fullName>
    </recommendedName>
</protein>
<keyword evidence="3" id="KW-0863">Zinc-finger</keyword>
<keyword evidence="8" id="KW-1185">Reference proteome</keyword>
<accession>A0A9Q3BVV2</accession>
<proteinExistence type="predicted"/>